<name>A0A0L6VJE9_9BASI</name>
<reference evidence="2 3" key="1">
    <citation type="submission" date="2015-08" db="EMBL/GenBank/DDBJ databases">
        <title>Next Generation Sequencing and Analysis of the Genome of Puccinia sorghi L Schw, the Causal Agent of Maize Common Rust.</title>
        <authorList>
            <person name="Rochi L."/>
            <person name="Burguener G."/>
            <person name="Darino M."/>
            <person name="Turjanski A."/>
            <person name="Kreff E."/>
            <person name="Dieguez M.J."/>
            <person name="Sacco F."/>
        </authorList>
    </citation>
    <scope>NUCLEOTIDE SEQUENCE [LARGE SCALE GENOMIC DNA]</scope>
    <source>
        <strain evidence="2 3">RO10H11247</strain>
    </source>
</reference>
<dbReference type="AlphaFoldDB" id="A0A0L6VJE9"/>
<comment type="caution">
    <text evidence="2">The sequence shown here is derived from an EMBL/GenBank/DDBJ whole genome shotgun (WGS) entry which is preliminary data.</text>
</comment>
<dbReference type="Proteomes" id="UP000037035">
    <property type="component" value="Unassembled WGS sequence"/>
</dbReference>
<feature type="non-terminal residue" evidence="2">
    <location>
        <position position="122"/>
    </location>
</feature>
<proteinExistence type="predicted"/>
<evidence type="ECO:0000313" key="2">
    <source>
        <dbReference type="EMBL" id="KNZ60891.1"/>
    </source>
</evidence>
<gene>
    <name evidence="2" type="ORF">VP01_14884g1</name>
</gene>
<protein>
    <submittedName>
        <fullName evidence="2">Uncharacterized protein</fullName>
    </submittedName>
</protein>
<evidence type="ECO:0000313" key="3">
    <source>
        <dbReference type="Proteomes" id="UP000037035"/>
    </source>
</evidence>
<dbReference type="VEuPathDB" id="FungiDB:VP01_14884g1"/>
<sequence>MNEVIVESPSATLVKLQEIVNLEDSRRSKRSHKTKPAEKPGKDQSDSAAALMHESKKGKKKIFCGPYCAPGKHTPEVTSHNTKHCWQEHPELRPMSGSKSSSLGFSRAINQLVRADDGHESV</sequence>
<feature type="region of interest" description="Disordered" evidence="1">
    <location>
        <begin position="22"/>
        <end position="58"/>
    </location>
</feature>
<organism evidence="2 3">
    <name type="scientific">Puccinia sorghi</name>
    <dbReference type="NCBI Taxonomy" id="27349"/>
    <lineage>
        <taxon>Eukaryota</taxon>
        <taxon>Fungi</taxon>
        <taxon>Dikarya</taxon>
        <taxon>Basidiomycota</taxon>
        <taxon>Pucciniomycotina</taxon>
        <taxon>Pucciniomycetes</taxon>
        <taxon>Pucciniales</taxon>
        <taxon>Pucciniaceae</taxon>
        <taxon>Puccinia</taxon>
    </lineage>
</organism>
<evidence type="ECO:0000256" key="1">
    <source>
        <dbReference type="SAM" id="MobiDB-lite"/>
    </source>
</evidence>
<dbReference type="EMBL" id="LAVV01005424">
    <property type="protein sequence ID" value="KNZ60891.1"/>
    <property type="molecule type" value="Genomic_DNA"/>
</dbReference>
<keyword evidence="3" id="KW-1185">Reference proteome</keyword>
<feature type="compositionally biased region" description="Basic and acidic residues" evidence="1">
    <location>
        <begin position="35"/>
        <end position="45"/>
    </location>
</feature>
<accession>A0A0L6VJE9</accession>